<dbReference type="RefSeq" id="WP_253756497.1">
    <property type="nucleotide sequence ID" value="NZ_JAMZDZ010000001.1"/>
</dbReference>
<name>A0ABV8LYD1_9ACTN</name>
<dbReference type="InterPro" id="IPR011032">
    <property type="entry name" value="GroES-like_sf"/>
</dbReference>
<dbReference type="Pfam" id="PF08240">
    <property type="entry name" value="ADH_N"/>
    <property type="match status" value="1"/>
</dbReference>
<feature type="domain" description="Enoyl reductase (ER)" evidence="1">
    <location>
        <begin position="11"/>
        <end position="307"/>
    </location>
</feature>
<gene>
    <name evidence="2" type="ORF">ACFOZ4_32455</name>
</gene>
<protein>
    <submittedName>
        <fullName evidence="2">Alcohol dehydrogenase catalytic domain-containing protein</fullName>
    </submittedName>
</protein>
<dbReference type="SMART" id="SM00829">
    <property type="entry name" value="PKS_ER"/>
    <property type="match status" value="1"/>
</dbReference>
<sequence length="309" mass="31365">MRALQQTSLAGPTGLRLIDTPRPVAGPGEILVRVTAAGVNFADLMQTYGTYVDGPTAPYVAGFEATGEVVALGPGVSTFAVGDQILGMGPGAFAEYLVLPAAAAMPLPRGWSGEQSLGLMLNWATALAALRLGRVAPGETVLVQAAAGGVGQAAVRLARHLGATVLATASPAKHQLVRTAGAHEVFATVPDRPIDVILESVGGPDFARSLAAARPITGRIVVYGVAGGDATVTNRQLNFHPVQLIGLHLGVLMAQAPELFAEVLDELTALIAAGVIPPGTPTTYALADGAAALAALESRSTVGKLALRP</sequence>
<dbReference type="SUPFAM" id="SSF51735">
    <property type="entry name" value="NAD(P)-binding Rossmann-fold domains"/>
    <property type="match status" value="1"/>
</dbReference>
<dbReference type="EMBL" id="JBHSAY010000021">
    <property type="protein sequence ID" value="MFC4135348.1"/>
    <property type="molecule type" value="Genomic_DNA"/>
</dbReference>
<dbReference type="Gene3D" id="3.90.180.10">
    <property type="entry name" value="Medium-chain alcohol dehydrogenases, catalytic domain"/>
    <property type="match status" value="1"/>
</dbReference>
<evidence type="ECO:0000313" key="3">
    <source>
        <dbReference type="Proteomes" id="UP001595816"/>
    </source>
</evidence>
<dbReference type="PANTHER" id="PTHR43677">
    <property type="entry name" value="SHORT-CHAIN DEHYDROGENASE/REDUCTASE"/>
    <property type="match status" value="1"/>
</dbReference>
<evidence type="ECO:0000313" key="2">
    <source>
        <dbReference type="EMBL" id="MFC4135348.1"/>
    </source>
</evidence>
<dbReference type="Gene3D" id="3.40.50.720">
    <property type="entry name" value="NAD(P)-binding Rossmann-like Domain"/>
    <property type="match status" value="1"/>
</dbReference>
<organism evidence="2 3">
    <name type="scientific">Hamadaea flava</name>
    <dbReference type="NCBI Taxonomy" id="1742688"/>
    <lineage>
        <taxon>Bacteria</taxon>
        <taxon>Bacillati</taxon>
        <taxon>Actinomycetota</taxon>
        <taxon>Actinomycetes</taxon>
        <taxon>Micromonosporales</taxon>
        <taxon>Micromonosporaceae</taxon>
        <taxon>Hamadaea</taxon>
    </lineage>
</organism>
<dbReference type="Proteomes" id="UP001595816">
    <property type="component" value="Unassembled WGS sequence"/>
</dbReference>
<dbReference type="InterPro" id="IPR013154">
    <property type="entry name" value="ADH-like_N"/>
</dbReference>
<keyword evidence="3" id="KW-1185">Reference proteome</keyword>
<reference evidence="3" key="1">
    <citation type="journal article" date="2019" name="Int. J. Syst. Evol. Microbiol.">
        <title>The Global Catalogue of Microorganisms (GCM) 10K type strain sequencing project: providing services to taxonomists for standard genome sequencing and annotation.</title>
        <authorList>
            <consortium name="The Broad Institute Genomics Platform"/>
            <consortium name="The Broad Institute Genome Sequencing Center for Infectious Disease"/>
            <person name="Wu L."/>
            <person name="Ma J."/>
        </authorList>
    </citation>
    <scope>NUCLEOTIDE SEQUENCE [LARGE SCALE GENOMIC DNA]</scope>
    <source>
        <strain evidence="3">CGMCC 4.7289</strain>
    </source>
</reference>
<dbReference type="PANTHER" id="PTHR43677:SF4">
    <property type="entry name" value="QUINONE OXIDOREDUCTASE-LIKE PROTEIN 2"/>
    <property type="match status" value="1"/>
</dbReference>
<dbReference type="SUPFAM" id="SSF50129">
    <property type="entry name" value="GroES-like"/>
    <property type="match status" value="1"/>
</dbReference>
<comment type="caution">
    <text evidence="2">The sequence shown here is derived from an EMBL/GenBank/DDBJ whole genome shotgun (WGS) entry which is preliminary data.</text>
</comment>
<evidence type="ECO:0000259" key="1">
    <source>
        <dbReference type="SMART" id="SM00829"/>
    </source>
</evidence>
<proteinExistence type="predicted"/>
<dbReference type="InterPro" id="IPR051397">
    <property type="entry name" value="Zn-ADH-like_protein"/>
</dbReference>
<dbReference type="InterPro" id="IPR036291">
    <property type="entry name" value="NAD(P)-bd_dom_sf"/>
</dbReference>
<dbReference type="InterPro" id="IPR020843">
    <property type="entry name" value="ER"/>
</dbReference>
<accession>A0ABV8LYD1</accession>
<dbReference type="Pfam" id="PF13602">
    <property type="entry name" value="ADH_zinc_N_2"/>
    <property type="match status" value="1"/>
</dbReference>